<proteinExistence type="predicted"/>
<dbReference type="KEGG" id="pprf:DPRO_0980"/>
<accession>A0A2C8F569</accession>
<protein>
    <submittedName>
        <fullName evidence="2">Uncharacterized protein</fullName>
    </submittedName>
</protein>
<evidence type="ECO:0000313" key="2">
    <source>
        <dbReference type="EMBL" id="SOB57867.1"/>
    </source>
</evidence>
<organism evidence="2 3">
    <name type="scientific">Pseudodesulfovibrio profundus</name>
    <dbReference type="NCBI Taxonomy" id="57320"/>
    <lineage>
        <taxon>Bacteria</taxon>
        <taxon>Pseudomonadati</taxon>
        <taxon>Thermodesulfobacteriota</taxon>
        <taxon>Desulfovibrionia</taxon>
        <taxon>Desulfovibrionales</taxon>
        <taxon>Desulfovibrionaceae</taxon>
    </lineage>
</organism>
<sequence>MDHPFYLIESLMQKIPIDLAEPGMKLAKPVTKEGGMTIMAEGMELTDSLIDRLRNMKIDRITVQGHPLDMGGAGAGTKYAERQERLDHLFRRHTSDKWMMRVKNRMAQYFGMKAAAQEARQKALQAVESEQEDSTAQNIDDNNDGEA</sequence>
<reference evidence="3" key="1">
    <citation type="submission" date="2017-09" db="EMBL/GenBank/DDBJ databases">
        <authorList>
            <person name="Regsiter A."/>
            <person name="William W."/>
        </authorList>
    </citation>
    <scope>NUCLEOTIDE SEQUENCE [LARGE SCALE GENOMIC DNA]</scope>
    <source>
        <strain evidence="3">500-1</strain>
    </source>
</reference>
<evidence type="ECO:0000313" key="3">
    <source>
        <dbReference type="Proteomes" id="UP000219215"/>
    </source>
</evidence>
<dbReference type="Proteomes" id="UP000219215">
    <property type="component" value="Chromosome DPRO"/>
</dbReference>
<dbReference type="EMBL" id="LT907975">
    <property type="protein sequence ID" value="SOB57867.1"/>
    <property type="molecule type" value="Genomic_DNA"/>
</dbReference>
<evidence type="ECO:0000256" key="1">
    <source>
        <dbReference type="SAM" id="MobiDB-lite"/>
    </source>
</evidence>
<keyword evidence="3" id="KW-1185">Reference proteome</keyword>
<dbReference type="AlphaFoldDB" id="A0A2C8F569"/>
<feature type="region of interest" description="Disordered" evidence="1">
    <location>
        <begin position="121"/>
        <end position="147"/>
    </location>
</feature>
<gene>
    <name evidence="2" type="ORF">DPRO_0980</name>
</gene>
<name>A0A2C8F569_9BACT</name>